<accession>A0A914UJN4</accession>
<reference evidence="7" key="1">
    <citation type="submission" date="2022-11" db="UniProtKB">
        <authorList>
            <consortium name="WormBaseParasite"/>
        </authorList>
    </citation>
    <scope>IDENTIFICATION</scope>
</reference>
<evidence type="ECO:0000256" key="5">
    <source>
        <dbReference type="ARBA" id="ARBA00029630"/>
    </source>
</evidence>
<dbReference type="AlphaFoldDB" id="A0A914UJN4"/>
<dbReference type="Pfam" id="PF04882">
    <property type="entry name" value="Peroxin-3"/>
    <property type="match status" value="1"/>
</dbReference>
<name>A0A914UJN4_9BILA</name>
<protein>
    <recommendedName>
        <fullName evidence="2">Peroxisomal biogenesis factor 3</fullName>
    </recommendedName>
    <alternativeName>
        <fullName evidence="5">Peroxisomal assembly protein PEX3</fullName>
    </alternativeName>
</protein>
<keyword evidence="6" id="KW-1185">Reference proteome</keyword>
<dbReference type="WBParaSite" id="PSAMB.scaffold1040size36781.g10565.t1">
    <property type="protein sequence ID" value="PSAMB.scaffold1040size36781.g10565.t1"/>
    <property type="gene ID" value="PSAMB.scaffold1040size36781.g10565"/>
</dbReference>
<dbReference type="GO" id="GO:0045046">
    <property type="term" value="P:protein import into peroxisome membrane"/>
    <property type="evidence" value="ECO:0007669"/>
    <property type="project" value="TreeGrafter"/>
</dbReference>
<dbReference type="GO" id="GO:0005778">
    <property type="term" value="C:peroxisomal membrane"/>
    <property type="evidence" value="ECO:0007669"/>
    <property type="project" value="InterPro"/>
</dbReference>
<evidence type="ECO:0000313" key="7">
    <source>
        <dbReference type="WBParaSite" id="PSAMB.scaffold1040size36781.g10565.t1"/>
    </source>
</evidence>
<comment type="subunit">
    <text evidence="1">Interacts with PEX19.</text>
</comment>
<keyword evidence="3" id="KW-0962">Peroxisome biogenesis</keyword>
<evidence type="ECO:0000256" key="4">
    <source>
        <dbReference type="ARBA" id="ARBA00025338"/>
    </source>
</evidence>
<dbReference type="GO" id="GO:0030674">
    <property type="term" value="F:protein-macromolecule adaptor activity"/>
    <property type="evidence" value="ECO:0007669"/>
    <property type="project" value="TreeGrafter"/>
</dbReference>
<proteinExistence type="predicted"/>
<evidence type="ECO:0000256" key="2">
    <source>
        <dbReference type="ARBA" id="ARBA00014294"/>
    </source>
</evidence>
<dbReference type="PANTHER" id="PTHR28080:SF1">
    <property type="entry name" value="PEROXISOMAL BIOGENESIS FACTOR 3"/>
    <property type="match status" value="1"/>
</dbReference>
<evidence type="ECO:0000256" key="1">
    <source>
        <dbReference type="ARBA" id="ARBA00011494"/>
    </source>
</evidence>
<dbReference type="PANTHER" id="PTHR28080">
    <property type="entry name" value="PEROXISOMAL BIOGENESIS FACTOR 3"/>
    <property type="match status" value="1"/>
</dbReference>
<comment type="function">
    <text evidence="4">Involved in peroxisome biosynthesis and integrity. Assembles membrane vesicles before the matrix proteins are translocated. As a docking factor for PEX19, is necessary for the import of peroxisomal membrane proteins in the peroxisomes.</text>
</comment>
<sequence length="368" mass="40638">MSSVWEFIKRNRGKIVAGGVIVGGLYVARRALAGPQLESPLHESDYLHAQARRHYVFDSNHRTCDASILELIPTLRGRILLRFDVESLTERLKQADLTTEEKVKLWEQIKVLSFGRILAVGYSYSLLIIALKSQISILAGQICAGQRDASSMADGWWSRLSQLWSGPSGPSNLLVPTVEASAQQLFLQCIQYFAGQGVDRLFDRIHALAAEATSAITLKEMMSAVRLTDLLNDIRRKLEGADYRNFSYLIVPLSANQDAWSLPHKGHLEALLNRLHQVLESEQCQKLTSQLVDSYVSGVVEFCDSHGASGSVPMARLIPTVSDAFHAISSSSFESPAQEALVSPDLHQFCMSVFAQDPVIPVSTKSVD</sequence>
<organism evidence="6 7">
    <name type="scientific">Plectus sambesii</name>
    <dbReference type="NCBI Taxonomy" id="2011161"/>
    <lineage>
        <taxon>Eukaryota</taxon>
        <taxon>Metazoa</taxon>
        <taxon>Ecdysozoa</taxon>
        <taxon>Nematoda</taxon>
        <taxon>Chromadorea</taxon>
        <taxon>Plectida</taxon>
        <taxon>Plectina</taxon>
        <taxon>Plectoidea</taxon>
        <taxon>Plectidae</taxon>
        <taxon>Plectus</taxon>
    </lineage>
</organism>
<dbReference type="Proteomes" id="UP000887566">
    <property type="component" value="Unplaced"/>
</dbReference>
<dbReference type="InterPro" id="IPR006966">
    <property type="entry name" value="Peroxin-3"/>
</dbReference>
<evidence type="ECO:0000313" key="6">
    <source>
        <dbReference type="Proteomes" id="UP000887566"/>
    </source>
</evidence>
<evidence type="ECO:0000256" key="3">
    <source>
        <dbReference type="ARBA" id="ARBA00022593"/>
    </source>
</evidence>